<name>A0A498MDK8_LABRO</name>
<dbReference type="AlphaFoldDB" id="A0A498MDK8"/>
<evidence type="ECO:0000313" key="2">
    <source>
        <dbReference type="EMBL" id="RXN17384.1"/>
    </source>
</evidence>
<dbReference type="Proteomes" id="UP000290572">
    <property type="component" value="Unassembled WGS sequence"/>
</dbReference>
<reference evidence="2 3" key="1">
    <citation type="submission" date="2018-03" db="EMBL/GenBank/DDBJ databases">
        <title>Draft genome sequence of Rohu Carp (Labeo rohita).</title>
        <authorList>
            <person name="Das P."/>
            <person name="Kushwaha B."/>
            <person name="Joshi C.G."/>
            <person name="Kumar D."/>
            <person name="Nagpure N.S."/>
            <person name="Sahoo L."/>
            <person name="Das S.P."/>
            <person name="Bit A."/>
            <person name="Patnaik S."/>
            <person name="Meher P.K."/>
            <person name="Jayasankar P."/>
            <person name="Koringa P.G."/>
            <person name="Patel N.V."/>
            <person name="Hinsu A.T."/>
            <person name="Kumar R."/>
            <person name="Pandey M."/>
            <person name="Agarwal S."/>
            <person name="Srivastava S."/>
            <person name="Singh M."/>
            <person name="Iquebal M.A."/>
            <person name="Jaiswal S."/>
            <person name="Angadi U.B."/>
            <person name="Kumar N."/>
            <person name="Raza M."/>
            <person name="Shah T.M."/>
            <person name="Rai A."/>
            <person name="Jena J.K."/>
        </authorList>
    </citation>
    <scope>NUCLEOTIDE SEQUENCE [LARGE SCALE GENOMIC DNA]</scope>
    <source>
        <strain evidence="2">DASCIFA01</strain>
        <tissue evidence="2">Testis</tissue>
    </source>
</reference>
<accession>A0A498MDK8</accession>
<feature type="compositionally biased region" description="Basic and acidic residues" evidence="1">
    <location>
        <begin position="56"/>
        <end position="67"/>
    </location>
</feature>
<dbReference type="EMBL" id="QBIY01012748">
    <property type="protein sequence ID" value="RXN17384.1"/>
    <property type="molecule type" value="Genomic_DNA"/>
</dbReference>
<keyword evidence="3" id="KW-1185">Reference proteome</keyword>
<proteinExistence type="predicted"/>
<feature type="region of interest" description="Disordered" evidence="1">
    <location>
        <begin position="54"/>
        <end position="104"/>
    </location>
</feature>
<evidence type="ECO:0000313" key="3">
    <source>
        <dbReference type="Proteomes" id="UP000290572"/>
    </source>
</evidence>
<protein>
    <submittedName>
        <fullName evidence="2">Uncharacterized protein</fullName>
    </submittedName>
</protein>
<organism evidence="2 3">
    <name type="scientific">Labeo rohita</name>
    <name type="common">Indian major carp</name>
    <name type="synonym">Cyprinus rohita</name>
    <dbReference type="NCBI Taxonomy" id="84645"/>
    <lineage>
        <taxon>Eukaryota</taxon>
        <taxon>Metazoa</taxon>
        <taxon>Chordata</taxon>
        <taxon>Craniata</taxon>
        <taxon>Vertebrata</taxon>
        <taxon>Euteleostomi</taxon>
        <taxon>Actinopterygii</taxon>
        <taxon>Neopterygii</taxon>
        <taxon>Teleostei</taxon>
        <taxon>Ostariophysi</taxon>
        <taxon>Cypriniformes</taxon>
        <taxon>Cyprinidae</taxon>
        <taxon>Labeoninae</taxon>
        <taxon>Labeonini</taxon>
        <taxon>Labeo</taxon>
    </lineage>
</organism>
<sequence length="104" mass="11335">MGLRADLSVILKITPKTQLSSDTNDYGAAVGLDETLKEVEPPTLEINTLSQSEVQDVEKVTPERDQLSLEGQDSVEKDKCAPVSGTSPAIQSFMNGIENSHYRK</sequence>
<evidence type="ECO:0000256" key="1">
    <source>
        <dbReference type="SAM" id="MobiDB-lite"/>
    </source>
</evidence>
<gene>
    <name evidence="2" type="ORF">ROHU_026953</name>
</gene>
<comment type="caution">
    <text evidence="2">The sequence shown here is derived from an EMBL/GenBank/DDBJ whole genome shotgun (WGS) entry which is preliminary data.</text>
</comment>
<feature type="compositionally biased region" description="Polar residues" evidence="1">
    <location>
        <begin position="84"/>
        <end position="98"/>
    </location>
</feature>